<feature type="compositionally biased region" description="Basic and acidic residues" evidence="2">
    <location>
        <begin position="251"/>
        <end position="271"/>
    </location>
</feature>
<dbReference type="AlphaFoldDB" id="A0A6A6UC28"/>
<proteinExistence type="predicted"/>
<sequence>MAQYDAYRSREHHDRSFHGSRYQNVRPHASTQDLRSLPSPTNRKSMMDYANHGSSGRSRHQSSTRGGHNLSVDGEPRIHQSRSSRSLRTPLESSSRYHQEYDHSKRRRWPPSPSVEDEVVSLSKEYRPHFSKDNHVQNRGTIDQDPLIIELVNLETRFMLVSEAVPIVKRPSQNEFLKSEVRGRRQAARKTHTPSLRVETEDEDLLAQRKPSPYSFTREPKSRMTSGDYFLSPETNAPPTSSSVPRSTRTTRADVVPEHNKRSSKDSDRRSNYSSDSSDVEPKSASHKRSSHATRSPRTSFHRVPVSPAKYGQDVSSPLAKSLRKESSTASMRRQTAAGVGAAVGLGAAAGLGVAAGLGLYEDRSDTPKASVLNPPAAQHHDSRSDSYYNEHSKETHRHESIPGAYPSSPRLAHRSGLESPSGRASPRMDSRPGTPQSPRETFHVESPRTGHHRTPSFNLPINSKPAAPSKLSTSMRRDSGDAISEPRSAHHTPSSSYSSKLPYPDEHQRRGGSSLPYPDAENFVVMPSANTFLRSDSIGLTQSPAPLMQRTSSASSYASNSSATNTRTRTSEARHKPSRPSGGRSRTNSLSDSEARQRLRPAAVPRSASVAPTVPPSLSPCPRREFSSHHNDWWSLANYPNFDCCPSCLEAIVRPSKFHKFFVPAQPRPGMAIRCDMGSPWARLAWLLTMKQQRKDLKLLYELAAIWDRLDRCSEDEHATGPWYTLIDENFYSIHNFFVCSRDKANIEALFPSMSGAFTRVPQNALRSQHLCTFRTSSRRFPVYLDMIDVIHDRAAQAYLHHAATSSSWDLRLPKLTGTADTRPLIELAKSLSTKHECPRDRITDGIVWHYIPDCPDLTICPECYEDTVRPDLKLAPSLSSLFTRTPQPLAIARGSELTCQLYSPRMQIVWDRAVENDDVDYLVRKLSERRSLETNLKRQRDDLQRLLIRHGSDGFMSGGIDSQLLKRDLSRVEREWKEVE</sequence>
<keyword evidence="1" id="KW-0175">Coiled coil</keyword>
<keyword evidence="5" id="KW-1185">Reference proteome</keyword>
<feature type="region of interest" description="Disordered" evidence="2">
    <location>
        <begin position="179"/>
        <end position="331"/>
    </location>
</feature>
<evidence type="ECO:0000313" key="4">
    <source>
        <dbReference type="EMBL" id="KAF2668658.1"/>
    </source>
</evidence>
<keyword evidence="3" id="KW-1133">Transmembrane helix</keyword>
<organism evidence="4 5">
    <name type="scientific">Microthyrium microscopicum</name>
    <dbReference type="NCBI Taxonomy" id="703497"/>
    <lineage>
        <taxon>Eukaryota</taxon>
        <taxon>Fungi</taxon>
        <taxon>Dikarya</taxon>
        <taxon>Ascomycota</taxon>
        <taxon>Pezizomycotina</taxon>
        <taxon>Dothideomycetes</taxon>
        <taxon>Dothideomycetes incertae sedis</taxon>
        <taxon>Microthyriales</taxon>
        <taxon>Microthyriaceae</taxon>
        <taxon>Microthyrium</taxon>
    </lineage>
</organism>
<feature type="compositionally biased region" description="Low complexity" evidence="2">
    <location>
        <begin position="238"/>
        <end position="250"/>
    </location>
</feature>
<keyword evidence="3" id="KW-0472">Membrane</keyword>
<protein>
    <submittedName>
        <fullName evidence="4">Uncharacterized protein</fullName>
    </submittedName>
</protein>
<feature type="region of interest" description="Disordered" evidence="2">
    <location>
        <begin position="1"/>
        <end position="114"/>
    </location>
</feature>
<dbReference type="Proteomes" id="UP000799302">
    <property type="component" value="Unassembled WGS sequence"/>
</dbReference>
<name>A0A6A6UC28_9PEZI</name>
<feature type="region of interest" description="Disordered" evidence="2">
    <location>
        <begin position="544"/>
        <end position="620"/>
    </location>
</feature>
<accession>A0A6A6UC28</accession>
<evidence type="ECO:0000313" key="5">
    <source>
        <dbReference type="Proteomes" id="UP000799302"/>
    </source>
</evidence>
<evidence type="ECO:0000256" key="1">
    <source>
        <dbReference type="SAM" id="Coils"/>
    </source>
</evidence>
<feature type="compositionally biased region" description="Polar residues" evidence="2">
    <location>
        <begin position="81"/>
        <end position="94"/>
    </location>
</feature>
<feature type="compositionally biased region" description="Low complexity" evidence="2">
    <location>
        <begin position="551"/>
        <end position="569"/>
    </location>
</feature>
<feature type="compositionally biased region" description="Basic and acidic residues" evidence="2">
    <location>
        <begin position="7"/>
        <end position="17"/>
    </location>
</feature>
<evidence type="ECO:0000256" key="2">
    <source>
        <dbReference type="SAM" id="MobiDB-lite"/>
    </source>
</evidence>
<dbReference type="EMBL" id="MU004236">
    <property type="protein sequence ID" value="KAF2668658.1"/>
    <property type="molecule type" value="Genomic_DNA"/>
</dbReference>
<gene>
    <name evidence="4" type="ORF">BT63DRAFT_282615</name>
</gene>
<keyword evidence="3" id="KW-0812">Transmembrane</keyword>
<feature type="compositionally biased region" description="Polar residues" evidence="2">
    <location>
        <begin position="29"/>
        <end position="44"/>
    </location>
</feature>
<feature type="transmembrane region" description="Helical" evidence="3">
    <location>
        <begin position="337"/>
        <end position="361"/>
    </location>
</feature>
<feature type="coiled-coil region" evidence="1">
    <location>
        <begin position="924"/>
        <end position="951"/>
    </location>
</feature>
<feature type="compositionally biased region" description="Low complexity" evidence="2">
    <location>
        <begin position="602"/>
        <end position="613"/>
    </location>
</feature>
<feature type="compositionally biased region" description="Basic and acidic residues" evidence="2">
    <location>
        <begin position="379"/>
        <end position="401"/>
    </location>
</feature>
<reference evidence="4" key="1">
    <citation type="journal article" date="2020" name="Stud. Mycol.">
        <title>101 Dothideomycetes genomes: a test case for predicting lifestyles and emergence of pathogens.</title>
        <authorList>
            <person name="Haridas S."/>
            <person name="Albert R."/>
            <person name="Binder M."/>
            <person name="Bloem J."/>
            <person name="Labutti K."/>
            <person name="Salamov A."/>
            <person name="Andreopoulos B."/>
            <person name="Baker S."/>
            <person name="Barry K."/>
            <person name="Bills G."/>
            <person name="Bluhm B."/>
            <person name="Cannon C."/>
            <person name="Castanera R."/>
            <person name="Culley D."/>
            <person name="Daum C."/>
            <person name="Ezra D."/>
            <person name="Gonzalez J."/>
            <person name="Henrissat B."/>
            <person name="Kuo A."/>
            <person name="Liang C."/>
            <person name="Lipzen A."/>
            <person name="Lutzoni F."/>
            <person name="Magnuson J."/>
            <person name="Mondo S."/>
            <person name="Nolan M."/>
            <person name="Ohm R."/>
            <person name="Pangilinan J."/>
            <person name="Park H.-J."/>
            <person name="Ramirez L."/>
            <person name="Alfaro M."/>
            <person name="Sun H."/>
            <person name="Tritt A."/>
            <person name="Yoshinaga Y."/>
            <person name="Zwiers L.-H."/>
            <person name="Turgeon B."/>
            <person name="Goodwin S."/>
            <person name="Spatafora J."/>
            <person name="Crous P."/>
            <person name="Grigoriev I."/>
        </authorList>
    </citation>
    <scope>NUCLEOTIDE SEQUENCE</scope>
    <source>
        <strain evidence="4">CBS 115976</strain>
    </source>
</reference>
<evidence type="ECO:0000256" key="3">
    <source>
        <dbReference type="SAM" id="Phobius"/>
    </source>
</evidence>
<dbReference type="OrthoDB" id="5296at2759"/>
<feature type="region of interest" description="Disordered" evidence="2">
    <location>
        <begin position="367"/>
        <end position="519"/>
    </location>
</feature>